<dbReference type="AlphaFoldDB" id="A0A916VHZ3"/>
<reference evidence="1" key="2">
    <citation type="journal article" date="2021" name="Data Brief">
        <title>Draft genome sequence data of the facultative, thermophilic, xylanolytic bacterium Paenibacillus sp. strain DA-C8.</title>
        <authorList>
            <person name="Chhe C."/>
            <person name="Uke A."/>
            <person name="Baramee S."/>
            <person name="Ungkulpasvich U."/>
            <person name="Tachaapaikoon C."/>
            <person name="Pason P."/>
            <person name="Waeonukul R."/>
            <person name="Ratanakhanokchai K."/>
            <person name="Kosugi A."/>
        </authorList>
    </citation>
    <scope>NUCLEOTIDE SEQUENCE</scope>
    <source>
        <strain evidence="1">DA-C8</strain>
    </source>
</reference>
<name>A0A916VHZ3_9BACL</name>
<sequence>MKQEQVRDYVCRYLEATECHVLESCPAYITVKLSPEADKALTNRPYYWSFVERTGAEPETMSLTFVFDQEAFEALQKADRQADQKPQQNGPAAPGVLGQDSILARYFGHLQAAPLQRTRHEPVTFGSARLHQIFASSRDKGRFVNLYEQTDERLVLPGRPLSYRSYLGVNYKVEYLCDLKRDELYSLGICLATGEILTGFYPLLKQYRLSPRLPAHTHLKEMLSLPRAVAELEYYLEDIVRNQDHQWAVEAEQRMYDELDRIKLYYQEMIQNSNDESKSAMQEEYRARQDEIAWQYKPRVLVSVINCGLFHLLTPPEQVRTMANPQ</sequence>
<comment type="caution">
    <text evidence="1">The sequence shown here is derived from an EMBL/GenBank/DDBJ whole genome shotgun (WGS) entry which is preliminary data.</text>
</comment>
<protein>
    <submittedName>
        <fullName evidence="1">Uncharacterized protein</fullName>
    </submittedName>
</protein>
<dbReference type="RefSeq" id="WP_200966996.1">
    <property type="nucleotide sequence ID" value="NZ_BMAQ01000026.1"/>
</dbReference>
<organism evidence="1 2">
    <name type="scientific">Insulibacter thermoxylanivorax</name>
    <dbReference type="NCBI Taxonomy" id="2749268"/>
    <lineage>
        <taxon>Bacteria</taxon>
        <taxon>Bacillati</taxon>
        <taxon>Bacillota</taxon>
        <taxon>Bacilli</taxon>
        <taxon>Bacillales</taxon>
        <taxon>Paenibacillaceae</taxon>
        <taxon>Insulibacter</taxon>
    </lineage>
</organism>
<dbReference type="InterPro" id="IPR024562">
    <property type="entry name" value="YqhG"/>
</dbReference>
<dbReference type="Pfam" id="PF11079">
    <property type="entry name" value="YqhG"/>
    <property type="match status" value="2"/>
</dbReference>
<dbReference type="EMBL" id="BMAQ01000026">
    <property type="protein sequence ID" value="GFR38765.1"/>
    <property type="molecule type" value="Genomic_DNA"/>
</dbReference>
<keyword evidence="2" id="KW-1185">Reference proteome</keyword>
<proteinExistence type="predicted"/>
<accession>A0A916VHZ3</accession>
<reference evidence="1" key="1">
    <citation type="submission" date="2020-08" db="EMBL/GenBank/DDBJ databases">
        <authorList>
            <person name="Uke A."/>
            <person name="Chhe C."/>
            <person name="Baramee S."/>
            <person name="Kosugi A."/>
        </authorList>
    </citation>
    <scope>NUCLEOTIDE SEQUENCE</scope>
    <source>
        <strain evidence="1">DA-C8</strain>
    </source>
</reference>
<gene>
    <name evidence="1" type="ORF">PRECH8_20610</name>
</gene>
<dbReference type="Proteomes" id="UP000654993">
    <property type="component" value="Unassembled WGS sequence"/>
</dbReference>
<evidence type="ECO:0000313" key="2">
    <source>
        <dbReference type="Proteomes" id="UP000654993"/>
    </source>
</evidence>
<evidence type="ECO:0000313" key="1">
    <source>
        <dbReference type="EMBL" id="GFR38765.1"/>
    </source>
</evidence>